<dbReference type="InterPro" id="IPR036390">
    <property type="entry name" value="WH_DNA-bd_sf"/>
</dbReference>
<feature type="domain" description="HTH marR-type" evidence="1">
    <location>
        <begin position="19"/>
        <end position="159"/>
    </location>
</feature>
<accession>A0A1H3U3U5</accession>
<dbReference type="GO" id="GO:0003700">
    <property type="term" value="F:DNA-binding transcription factor activity"/>
    <property type="evidence" value="ECO:0007669"/>
    <property type="project" value="InterPro"/>
</dbReference>
<evidence type="ECO:0000313" key="2">
    <source>
        <dbReference type="EMBL" id="SDZ57144.1"/>
    </source>
</evidence>
<name>A0A1H3U3U5_9MICO</name>
<dbReference type="OrthoDB" id="162531at2"/>
<dbReference type="InterPro" id="IPR036388">
    <property type="entry name" value="WH-like_DNA-bd_sf"/>
</dbReference>
<dbReference type="PRINTS" id="PR00598">
    <property type="entry name" value="HTHMARR"/>
</dbReference>
<dbReference type="RefSeq" id="WP_092558532.1">
    <property type="nucleotide sequence ID" value="NZ_FNPZ01000011.1"/>
</dbReference>
<dbReference type="Gene3D" id="1.10.10.10">
    <property type="entry name" value="Winged helix-like DNA-binding domain superfamily/Winged helix DNA-binding domain"/>
    <property type="match status" value="1"/>
</dbReference>
<dbReference type="SUPFAM" id="SSF46785">
    <property type="entry name" value="Winged helix' DNA-binding domain"/>
    <property type="match status" value="1"/>
</dbReference>
<dbReference type="Pfam" id="PF01047">
    <property type="entry name" value="MarR"/>
    <property type="match status" value="1"/>
</dbReference>
<dbReference type="PANTHER" id="PTHR33164">
    <property type="entry name" value="TRANSCRIPTIONAL REGULATOR, MARR FAMILY"/>
    <property type="match status" value="1"/>
</dbReference>
<dbReference type="PANTHER" id="PTHR33164:SF103">
    <property type="entry name" value="REGULATORY PROTEIN MARR"/>
    <property type="match status" value="1"/>
</dbReference>
<evidence type="ECO:0000313" key="3">
    <source>
        <dbReference type="Proteomes" id="UP000198891"/>
    </source>
</evidence>
<dbReference type="PROSITE" id="PS50995">
    <property type="entry name" value="HTH_MARR_2"/>
    <property type="match status" value="1"/>
</dbReference>
<evidence type="ECO:0000259" key="1">
    <source>
        <dbReference type="PROSITE" id="PS50995"/>
    </source>
</evidence>
<dbReference type="GO" id="GO:0006950">
    <property type="term" value="P:response to stress"/>
    <property type="evidence" value="ECO:0007669"/>
    <property type="project" value="TreeGrafter"/>
</dbReference>
<protein>
    <submittedName>
        <fullName evidence="2">MarR family protein</fullName>
    </submittedName>
</protein>
<keyword evidence="3" id="KW-1185">Reference proteome</keyword>
<dbReference type="STRING" id="381665.SAMN05216554_0105"/>
<proteinExistence type="predicted"/>
<reference evidence="2 3" key="1">
    <citation type="submission" date="2016-10" db="EMBL/GenBank/DDBJ databases">
        <authorList>
            <person name="de Groot N.N."/>
        </authorList>
    </citation>
    <scope>NUCLEOTIDE SEQUENCE [LARGE SCALE GENOMIC DNA]</scope>
    <source>
        <strain evidence="2 3">CGMCC 4.3491</strain>
    </source>
</reference>
<dbReference type="SMART" id="SM00347">
    <property type="entry name" value="HTH_MARR"/>
    <property type="match status" value="1"/>
</dbReference>
<gene>
    <name evidence="2" type="ORF">SAMN05216554_0105</name>
</gene>
<dbReference type="Proteomes" id="UP000198891">
    <property type="component" value="Unassembled WGS sequence"/>
</dbReference>
<dbReference type="InterPro" id="IPR039422">
    <property type="entry name" value="MarR/SlyA-like"/>
</dbReference>
<dbReference type="AlphaFoldDB" id="A0A1H3U3U5"/>
<organism evidence="2 3">
    <name type="scientific">Herbiconiux ginsengi</name>
    <dbReference type="NCBI Taxonomy" id="381665"/>
    <lineage>
        <taxon>Bacteria</taxon>
        <taxon>Bacillati</taxon>
        <taxon>Actinomycetota</taxon>
        <taxon>Actinomycetes</taxon>
        <taxon>Micrococcales</taxon>
        <taxon>Microbacteriaceae</taxon>
        <taxon>Herbiconiux</taxon>
    </lineage>
</organism>
<dbReference type="InterPro" id="IPR000835">
    <property type="entry name" value="HTH_MarR-typ"/>
</dbReference>
<sequence>MDAPEGDSVTHFWYSGEPESQAAVDVLQALRRYRVAETRMRARTRQQMRMGENDILAVRHVIRGRQTGRFISPKDLAELLDISSASTTTLIDRLEKSGHIERRPHPTDRRALILMPTDSADGDVRAALADAHARMLEVAESLTAEERGIVVAFLDRMSGAVGA</sequence>
<dbReference type="EMBL" id="FNPZ01000011">
    <property type="protein sequence ID" value="SDZ57144.1"/>
    <property type="molecule type" value="Genomic_DNA"/>
</dbReference>